<evidence type="ECO:0000313" key="3">
    <source>
        <dbReference type="Proteomes" id="UP000239263"/>
    </source>
</evidence>
<evidence type="ECO:0000313" key="2">
    <source>
        <dbReference type="EMBL" id="PQJ89606.1"/>
    </source>
</evidence>
<reference evidence="2 3" key="1">
    <citation type="submission" date="2016-12" db="EMBL/GenBank/DDBJ databases">
        <title>Diversity of luminous bacteria.</title>
        <authorList>
            <person name="Yoshizawa S."/>
            <person name="Kogure K."/>
        </authorList>
    </citation>
    <scope>NUCLEOTIDE SEQUENCE [LARGE SCALE GENOMIC DNA]</scope>
    <source>
        <strain evidence="2 3">ATCC 33715</strain>
    </source>
</reference>
<dbReference type="EMBL" id="MSCO01000001">
    <property type="protein sequence ID" value="PQJ89606.1"/>
    <property type="molecule type" value="Genomic_DNA"/>
</dbReference>
<dbReference type="Gene3D" id="3.40.50.360">
    <property type="match status" value="1"/>
</dbReference>
<proteinExistence type="predicted"/>
<dbReference type="Proteomes" id="UP000239263">
    <property type="component" value="Unassembled WGS sequence"/>
</dbReference>
<gene>
    <name evidence="2" type="ORF">BTO22_08435</name>
</gene>
<keyword evidence="1" id="KW-0812">Transmembrane</keyword>
<dbReference type="AlphaFoldDB" id="A0A2S7XEV3"/>
<comment type="caution">
    <text evidence="2">The sequence shown here is derived from an EMBL/GenBank/DDBJ whole genome shotgun (WGS) entry which is preliminary data.</text>
</comment>
<dbReference type="SUPFAM" id="SSF52218">
    <property type="entry name" value="Flavoproteins"/>
    <property type="match status" value="1"/>
</dbReference>
<dbReference type="RefSeq" id="WP_105055111.1">
    <property type="nucleotide sequence ID" value="NZ_CAWNRT010000001.1"/>
</dbReference>
<protein>
    <submittedName>
        <fullName evidence="2">Dialkylrecorsinol condensing enzyme</fullName>
    </submittedName>
</protein>
<name>A0A2S7XEV3_9GAMM</name>
<dbReference type="OrthoDB" id="4547866at2"/>
<organism evidence="2 3">
    <name type="scientific">Aliivibrio sifiae</name>
    <dbReference type="NCBI Taxonomy" id="566293"/>
    <lineage>
        <taxon>Bacteria</taxon>
        <taxon>Pseudomonadati</taxon>
        <taxon>Pseudomonadota</taxon>
        <taxon>Gammaproteobacteria</taxon>
        <taxon>Vibrionales</taxon>
        <taxon>Vibrionaceae</taxon>
        <taxon>Aliivibrio</taxon>
    </lineage>
</organism>
<evidence type="ECO:0000256" key="1">
    <source>
        <dbReference type="SAM" id="Phobius"/>
    </source>
</evidence>
<keyword evidence="1" id="KW-1133">Transmembrane helix</keyword>
<accession>A0A2S7XEV3</accession>
<dbReference type="InterPro" id="IPR029039">
    <property type="entry name" value="Flavoprotein-like_sf"/>
</dbReference>
<keyword evidence="1" id="KW-0472">Membrane</keyword>
<sequence length="304" mass="34130">MKKVLVISHSQSGQLAKFVDLATAPLRQADSIQVDYHCVEPVKKYPYPWSFYPFFDAFPEAIYMNGCEVKPAENLEEEYDLIILGYTVWFLSPSIPITGFLQTSQAKTLIKGKPVVTFIACRDMWVMAQEKMKTVIADLGGTLIDNAVLTDQGGSIYAFITTPRWLLTGKKDPFLIFPAAGVSEQDLQESERFGHRLVNALENDLEKKKEPLLKNLNAVTVNGKLIGSEKIATRSFMVWGKLIQKSGKPGSFPRKIVITIYATFLALMVLTLVPINLLVKKLISPFRKKAVEESITYYEKPSGR</sequence>
<feature type="transmembrane region" description="Helical" evidence="1">
    <location>
        <begin position="256"/>
        <end position="279"/>
    </location>
</feature>